<dbReference type="eggNOG" id="COG3247">
    <property type="taxonomic scope" value="Bacteria"/>
</dbReference>
<dbReference type="PANTHER" id="PTHR34989">
    <property type="entry name" value="PROTEIN HDED"/>
    <property type="match status" value="1"/>
</dbReference>
<reference evidence="1 2" key="1">
    <citation type="journal article" date="2016" name="J. Zhejiang Univ. Sci. B">
        <title>Antibiotic resistance mechanisms of Myroides sp.</title>
        <authorList>
            <person name="Hu S."/>
            <person name="Yuan S."/>
            <person name="Qu H."/>
            <person name="Jiang T."/>
            <person name="Zhou Y."/>
            <person name="Wang M."/>
            <person name="Ming D."/>
        </authorList>
    </citation>
    <scope>NUCLEOTIDE SEQUENCE [LARGE SCALE GENOMIC DNA]</scope>
    <source>
        <strain evidence="1 2">PR63039</strain>
    </source>
</reference>
<accession>A0A0U2WMF1</accession>
<proteinExistence type="predicted"/>
<sequence>MPLKMYKLDVNFKKRDMANSFVKTVKDRIKNWYIPVIIGILFIIGGIYMFSTPITAYASLTIIFSCMFLIAGISEIIFAFSNHDQLDGWGWLLFSGIIDVVLGVILIGTPTLSAVVLPIYVGFGLMFRSIRGMGTAFDLKNYGVKSWTSLFVFALLGLVFSFCMLWNLEFGAFTIVYWTAFSFILLGVYSLLFGFFLRRIKKYSGKVDQELLEQYERIQEEVRKRLHDK</sequence>
<evidence type="ECO:0000313" key="2">
    <source>
        <dbReference type="Proteomes" id="UP000069030"/>
    </source>
</evidence>
<evidence type="ECO:0000313" key="1">
    <source>
        <dbReference type="EMBL" id="ALU27218.1"/>
    </source>
</evidence>
<dbReference type="KEGG" id="mod:AS202_14065"/>
<dbReference type="InterPro" id="IPR052712">
    <property type="entry name" value="Acid_resist_chaperone_HdeD"/>
</dbReference>
<dbReference type="PANTHER" id="PTHR34989:SF1">
    <property type="entry name" value="PROTEIN HDED"/>
    <property type="match status" value="1"/>
</dbReference>
<name>A0A0U2WMF1_9FLAO</name>
<dbReference type="AlphaFoldDB" id="A0A0U2WMF1"/>
<protein>
    <submittedName>
        <fullName evidence="1">Uncharacterized protein</fullName>
    </submittedName>
</protein>
<gene>
    <name evidence="1" type="ORF">AS202_14065</name>
</gene>
<dbReference type="Proteomes" id="UP000069030">
    <property type="component" value="Chromosome"/>
</dbReference>
<dbReference type="GO" id="GO:0005886">
    <property type="term" value="C:plasma membrane"/>
    <property type="evidence" value="ECO:0007669"/>
    <property type="project" value="TreeGrafter"/>
</dbReference>
<dbReference type="InterPro" id="IPR005325">
    <property type="entry name" value="DUF308_memb"/>
</dbReference>
<dbReference type="EMBL" id="CP013690">
    <property type="protein sequence ID" value="ALU27218.1"/>
    <property type="molecule type" value="Genomic_DNA"/>
</dbReference>
<dbReference type="Pfam" id="PF03729">
    <property type="entry name" value="DUF308"/>
    <property type="match status" value="1"/>
</dbReference>
<organism evidence="1 2">
    <name type="scientific">Myroides odoratimimus</name>
    <dbReference type="NCBI Taxonomy" id="76832"/>
    <lineage>
        <taxon>Bacteria</taxon>
        <taxon>Pseudomonadati</taxon>
        <taxon>Bacteroidota</taxon>
        <taxon>Flavobacteriia</taxon>
        <taxon>Flavobacteriales</taxon>
        <taxon>Flavobacteriaceae</taxon>
        <taxon>Myroides</taxon>
    </lineage>
</organism>